<dbReference type="GO" id="GO:0032580">
    <property type="term" value="C:Golgi cisterna membrane"/>
    <property type="evidence" value="ECO:0007669"/>
    <property type="project" value="UniProtKB-SubCell"/>
</dbReference>
<dbReference type="Gene3D" id="3.40.50.720">
    <property type="entry name" value="NAD(P)-binding Rossmann-like Domain"/>
    <property type="match status" value="2"/>
</dbReference>
<evidence type="ECO:0000256" key="2">
    <source>
        <dbReference type="ARBA" id="ARBA00004323"/>
    </source>
</evidence>
<dbReference type="InterPro" id="IPR001509">
    <property type="entry name" value="Epimerase_deHydtase"/>
</dbReference>
<dbReference type="InterPro" id="IPR036291">
    <property type="entry name" value="NAD(P)-bd_dom_sf"/>
</dbReference>
<keyword evidence="12" id="KW-0333">Golgi apparatus</keyword>
<evidence type="ECO:0000256" key="12">
    <source>
        <dbReference type="ARBA" id="ARBA00023034"/>
    </source>
</evidence>
<comment type="pathway">
    <text evidence="3">Nucleotide-sugar biosynthesis; UDP-alpha-D-xylose biosynthesis; UDP-alpha-D-xylose from UDP-alpha-D-glucuronate: step 1/1.</text>
</comment>
<proteinExistence type="inferred from homology"/>
<feature type="compositionally biased region" description="Polar residues" evidence="19">
    <location>
        <begin position="1"/>
        <end position="22"/>
    </location>
</feature>
<comment type="caution">
    <text evidence="21">The sequence shown here is derived from an EMBL/GenBank/DDBJ whole genome shotgun (WGS) entry which is preliminary data.</text>
</comment>
<keyword evidence="15" id="KW-0456">Lyase</keyword>
<evidence type="ECO:0000256" key="14">
    <source>
        <dbReference type="ARBA" id="ARBA00023180"/>
    </source>
</evidence>
<feature type="domain" description="NAD-dependent epimerase/dehydratase" evidence="20">
    <location>
        <begin position="123"/>
        <end position="365"/>
    </location>
</feature>
<evidence type="ECO:0000256" key="1">
    <source>
        <dbReference type="ARBA" id="ARBA00001911"/>
    </source>
</evidence>
<comment type="subcellular location">
    <subcellularLocation>
        <location evidence="2">Golgi apparatus membrane</location>
        <topology evidence="2">Single-pass type II membrane protein</topology>
    </subcellularLocation>
    <subcellularLocation>
        <location evidence="17">Golgi apparatus</location>
        <location evidence="17">Golgi stack membrane</location>
    </subcellularLocation>
</comment>
<keyword evidence="9" id="KW-0735">Signal-anchor</keyword>
<keyword evidence="13" id="KW-0472">Membrane</keyword>
<dbReference type="GO" id="GO:0048040">
    <property type="term" value="F:UDP-glucuronate decarboxylase activity"/>
    <property type="evidence" value="ECO:0007669"/>
    <property type="project" value="UniProtKB-EC"/>
</dbReference>
<evidence type="ECO:0000256" key="16">
    <source>
        <dbReference type="ARBA" id="ARBA00031585"/>
    </source>
</evidence>
<dbReference type="GO" id="GO:0000139">
    <property type="term" value="C:Golgi membrane"/>
    <property type="evidence" value="ECO:0007669"/>
    <property type="project" value="UniProtKB-SubCell"/>
</dbReference>
<keyword evidence="8" id="KW-0210">Decarboxylase</keyword>
<organism evidence="21 22">
    <name type="scientific">Paraglomus brasilianum</name>
    <dbReference type="NCBI Taxonomy" id="144538"/>
    <lineage>
        <taxon>Eukaryota</taxon>
        <taxon>Fungi</taxon>
        <taxon>Fungi incertae sedis</taxon>
        <taxon>Mucoromycota</taxon>
        <taxon>Glomeromycotina</taxon>
        <taxon>Glomeromycetes</taxon>
        <taxon>Paraglomerales</taxon>
        <taxon>Paraglomeraceae</taxon>
        <taxon>Paraglomus</taxon>
    </lineage>
</organism>
<comment type="cofactor">
    <cofactor evidence="1">
        <name>NAD(+)</name>
        <dbReference type="ChEBI" id="CHEBI:57540"/>
    </cofactor>
</comment>
<evidence type="ECO:0000256" key="9">
    <source>
        <dbReference type="ARBA" id="ARBA00022968"/>
    </source>
</evidence>
<dbReference type="PANTHER" id="PTHR43078:SF6">
    <property type="entry name" value="UDP-GLUCURONIC ACID DECARBOXYLASE 1"/>
    <property type="match status" value="1"/>
</dbReference>
<evidence type="ECO:0000256" key="17">
    <source>
        <dbReference type="ARBA" id="ARBA00037859"/>
    </source>
</evidence>
<comment type="catalytic activity">
    <reaction evidence="18">
        <text>UDP-alpha-D-glucuronate + H(+) = UDP-alpha-D-xylose + CO2</text>
        <dbReference type="Rhea" id="RHEA:23916"/>
        <dbReference type="ChEBI" id="CHEBI:15378"/>
        <dbReference type="ChEBI" id="CHEBI:16526"/>
        <dbReference type="ChEBI" id="CHEBI:57632"/>
        <dbReference type="ChEBI" id="CHEBI:58052"/>
        <dbReference type="EC" id="4.1.1.35"/>
    </reaction>
    <physiologicalReaction direction="left-to-right" evidence="18">
        <dbReference type="Rhea" id="RHEA:23917"/>
    </physiologicalReaction>
</comment>
<evidence type="ECO:0000256" key="7">
    <source>
        <dbReference type="ARBA" id="ARBA00022692"/>
    </source>
</evidence>
<evidence type="ECO:0000256" key="4">
    <source>
        <dbReference type="ARBA" id="ARBA00007505"/>
    </source>
</evidence>
<name>A0A9N9EYZ5_9GLOM</name>
<evidence type="ECO:0000256" key="18">
    <source>
        <dbReference type="ARBA" id="ARBA00049410"/>
    </source>
</evidence>
<keyword evidence="7" id="KW-0812">Transmembrane</keyword>
<evidence type="ECO:0000256" key="6">
    <source>
        <dbReference type="ARBA" id="ARBA00018816"/>
    </source>
</evidence>
<evidence type="ECO:0000256" key="5">
    <source>
        <dbReference type="ARBA" id="ARBA00012290"/>
    </source>
</evidence>
<keyword evidence="14" id="KW-0325">Glycoprotein</keyword>
<evidence type="ECO:0000313" key="22">
    <source>
        <dbReference type="Proteomes" id="UP000789739"/>
    </source>
</evidence>
<dbReference type="InterPro" id="IPR044516">
    <property type="entry name" value="UXS-like"/>
</dbReference>
<evidence type="ECO:0000259" key="20">
    <source>
        <dbReference type="Pfam" id="PF01370"/>
    </source>
</evidence>
<dbReference type="AlphaFoldDB" id="A0A9N9EYZ5"/>
<dbReference type="SUPFAM" id="SSF51735">
    <property type="entry name" value="NAD(P)-binding Rossmann-fold domains"/>
    <property type="match status" value="1"/>
</dbReference>
<dbReference type="GO" id="GO:0042732">
    <property type="term" value="P:D-xylose metabolic process"/>
    <property type="evidence" value="ECO:0007669"/>
    <property type="project" value="InterPro"/>
</dbReference>
<keyword evidence="10" id="KW-1133">Transmembrane helix</keyword>
<dbReference type="Pfam" id="PF01370">
    <property type="entry name" value="Epimerase"/>
    <property type="match status" value="1"/>
</dbReference>
<reference evidence="21" key="1">
    <citation type="submission" date="2021-06" db="EMBL/GenBank/DDBJ databases">
        <authorList>
            <person name="Kallberg Y."/>
            <person name="Tangrot J."/>
            <person name="Rosling A."/>
        </authorList>
    </citation>
    <scope>NUCLEOTIDE SEQUENCE</scope>
    <source>
        <strain evidence="21">BR232B</strain>
    </source>
</reference>
<evidence type="ECO:0000313" key="21">
    <source>
        <dbReference type="EMBL" id="CAG8498596.1"/>
    </source>
</evidence>
<evidence type="ECO:0000256" key="19">
    <source>
        <dbReference type="SAM" id="MobiDB-lite"/>
    </source>
</evidence>
<dbReference type="EMBL" id="CAJVPI010000195">
    <property type="protein sequence ID" value="CAG8498596.1"/>
    <property type="molecule type" value="Genomic_DNA"/>
</dbReference>
<evidence type="ECO:0000256" key="8">
    <source>
        <dbReference type="ARBA" id="ARBA00022793"/>
    </source>
</evidence>
<keyword evidence="11" id="KW-0520">NAD</keyword>
<accession>A0A9N9EYZ5</accession>
<comment type="similarity">
    <text evidence="4">Belongs to the NAD(P)-dependent epimerase/dehydratase family. UDP-glucuronic acid decarboxylase subfamily.</text>
</comment>
<evidence type="ECO:0000256" key="3">
    <source>
        <dbReference type="ARBA" id="ARBA00005100"/>
    </source>
</evidence>
<gene>
    <name evidence="21" type="ORF">PBRASI_LOCUS2485</name>
</gene>
<evidence type="ECO:0000256" key="13">
    <source>
        <dbReference type="ARBA" id="ARBA00023136"/>
    </source>
</evidence>
<sequence>MNTSAGQNADSAEKNATNQNETAADATMISLVNGSDSPEDAERIHWESGRRLWRTVEKNADTITAVGHECVKSVVPLDLLRYLYLPRHPHDRYFDTETRTLSYIRSRSFLPVKSLPPGQRKRILVTGGAGFVGSHLVDRLMLMGQEVIVIDNYFTGRKSNIAHWIGHPNFELIRHDVVDPFLIEVDQIYHLACPASPPHYQHNPIKTVKTSVMGTINMLGLAKRVKARFLLASTSGMYPKYPILHYPIPHLSTQIYGDPEVHPQSETYWGNVNPIGPRACYDEGKRVAETLTYAYRHQDHVNVRVARIFNTYGPRMNENDGRVVSNFIMQALRGEELTIYGDGSQTRSFQYIHDLVDGLILLMNNDCDLPVNLGNPDEYTIRSLAELVRDEVNPDSNITTLKAPVDDPKRRKPDIARAEDKLGWKPTWPVRQGIQETVHYFRRQMEAGLV</sequence>
<feature type="region of interest" description="Disordered" evidence="19">
    <location>
        <begin position="1"/>
        <end position="24"/>
    </location>
</feature>
<dbReference type="FunFam" id="3.40.50.720:FF:000065">
    <property type="entry name" value="UDP-glucuronic acid decarboxylase 1"/>
    <property type="match status" value="2"/>
</dbReference>
<dbReference type="PANTHER" id="PTHR43078">
    <property type="entry name" value="UDP-GLUCURONIC ACID DECARBOXYLASE-RELATED"/>
    <property type="match status" value="1"/>
</dbReference>
<protein>
    <recommendedName>
        <fullName evidence="6">UDP-glucuronic acid decarboxylase 1</fullName>
        <ecNumber evidence="5">4.1.1.35</ecNumber>
    </recommendedName>
    <alternativeName>
        <fullName evidence="16">UDP-glucuronate decarboxylase 1</fullName>
    </alternativeName>
</protein>
<evidence type="ECO:0000256" key="10">
    <source>
        <dbReference type="ARBA" id="ARBA00022989"/>
    </source>
</evidence>
<dbReference type="EC" id="4.1.1.35" evidence="5"/>
<evidence type="ECO:0000256" key="11">
    <source>
        <dbReference type="ARBA" id="ARBA00023027"/>
    </source>
</evidence>
<dbReference type="Proteomes" id="UP000789739">
    <property type="component" value="Unassembled WGS sequence"/>
</dbReference>
<dbReference type="OrthoDB" id="331544at2759"/>
<evidence type="ECO:0000256" key="15">
    <source>
        <dbReference type="ARBA" id="ARBA00023239"/>
    </source>
</evidence>
<dbReference type="CDD" id="cd05230">
    <property type="entry name" value="UGD_SDR_e"/>
    <property type="match status" value="1"/>
</dbReference>
<dbReference type="GO" id="GO:0070403">
    <property type="term" value="F:NAD+ binding"/>
    <property type="evidence" value="ECO:0007669"/>
    <property type="project" value="InterPro"/>
</dbReference>
<keyword evidence="22" id="KW-1185">Reference proteome</keyword>